<evidence type="ECO:0000313" key="1">
    <source>
        <dbReference type="EMBL" id="KAF2636880.1"/>
    </source>
</evidence>
<organism evidence="1 2">
    <name type="scientific">Massarina eburnea CBS 473.64</name>
    <dbReference type="NCBI Taxonomy" id="1395130"/>
    <lineage>
        <taxon>Eukaryota</taxon>
        <taxon>Fungi</taxon>
        <taxon>Dikarya</taxon>
        <taxon>Ascomycota</taxon>
        <taxon>Pezizomycotina</taxon>
        <taxon>Dothideomycetes</taxon>
        <taxon>Pleosporomycetidae</taxon>
        <taxon>Pleosporales</taxon>
        <taxon>Massarineae</taxon>
        <taxon>Massarinaceae</taxon>
        <taxon>Massarina</taxon>
    </lineage>
</organism>
<sequence>MALVFNAAKSSIFAALLRLAGDMADMHAAAKTLVVLSNEDSESLGFDVEMIGFHENEYKFFDKTDKQAFNNVDGNPSAAQALFGQLTGRHTIREDNIVCMRWEGVIDEEIGASKGTRMIVLSEILKPLKLWETVDMSKVPKELTIEFRKQIVDFAIIYNAPHLLKGHYKIRDERPPTVRWSWAKMVVILFVGKSDLLKAFTEAGLMTAEDFEGWYDRALGEFVDNVKRSATEELLIDALKNGDIQDLLHEQRKQ</sequence>
<name>A0A6A6RND2_9PLEO</name>
<accession>A0A6A6RND2</accession>
<reference evidence="1" key="1">
    <citation type="journal article" date="2020" name="Stud. Mycol.">
        <title>101 Dothideomycetes genomes: a test case for predicting lifestyles and emergence of pathogens.</title>
        <authorList>
            <person name="Haridas S."/>
            <person name="Albert R."/>
            <person name="Binder M."/>
            <person name="Bloem J."/>
            <person name="Labutti K."/>
            <person name="Salamov A."/>
            <person name="Andreopoulos B."/>
            <person name="Baker S."/>
            <person name="Barry K."/>
            <person name="Bills G."/>
            <person name="Bluhm B."/>
            <person name="Cannon C."/>
            <person name="Castanera R."/>
            <person name="Culley D."/>
            <person name="Daum C."/>
            <person name="Ezra D."/>
            <person name="Gonzalez J."/>
            <person name="Henrissat B."/>
            <person name="Kuo A."/>
            <person name="Liang C."/>
            <person name="Lipzen A."/>
            <person name="Lutzoni F."/>
            <person name="Magnuson J."/>
            <person name="Mondo S."/>
            <person name="Nolan M."/>
            <person name="Ohm R."/>
            <person name="Pangilinan J."/>
            <person name="Park H.-J."/>
            <person name="Ramirez L."/>
            <person name="Alfaro M."/>
            <person name="Sun H."/>
            <person name="Tritt A."/>
            <person name="Yoshinaga Y."/>
            <person name="Zwiers L.-H."/>
            <person name="Turgeon B."/>
            <person name="Goodwin S."/>
            <person name="Spatafora J."/>
            <person name="Crous P."/>
            <person name="Grigoriev I."/>
        </authorList>
    </citation>
    <scope>NUCLEOTIDE SEQUENCE</scope>
    <source>
        <strain evidence="1">CBS 473.64</strain>
    </source>
</reference>
<dbReference type="EMBL" id="MU006796">
    <property type="protein sequence ID" value="KAF2636880.1"/>
    <property type="molecule type" value="Genomic_DNA"/>
</dbReference>
<keyword evidence="2" id="KW-1185">Reference proteome</keyword>
<dbReference type="OrthoDB" id="10466872at2759"/>
<dbReference type="AlphaFoldDB" id="A0A6A6RND2"/>
<protein>
    <submittedName>
        <fullName evidence="1">Uncharacterized protein</fullName>
    </submittedName>
</protein>
<proteinExistence type="predicted"/>
<dbReference type="Proteomes" id="UP000799753">
    <property type="component" value="Unassembled WGS sequence"/>
</dbReference>
<gene>
    <name evidence="1" type="ORF">P280DRAFT_521788</name>
</gene>
<evidence type="ECO:0000313" key="2">
    <source>
        <dbReference type="Proteomes" id="UP000799753"/>
    </source>
</evidence>